<gene>
    <name evidence="2" type="ORF">SAY86_024148</name>
</gene>
<sequence length="167" mass="18231">MDPSSPPIADVADRMHSPSLTERLKSSLKLPSCFTVSNSERFVYGTPRLVRPASSRSTSRGLGSHSHGHAPPADHPFKDKAKHFLSSHLGGSSTRHRRRHSSADFHYDEASYSLNFDDGGLHERDGGLTYIPPFRNFSSRLPASPPPGVPPRAAQPPEEVQPGVRCS</sequence>
<dbReference type="Proteomes" id="UP001346149">
    <property type="component" value="Unassembled WGS sequence"/>
</dbReference>
<reference evidence="2 3" key="1">
    <citation type="journal article" date="2023" name="Hortic Res">
        <title>Pangenome of water caltrop reveals structural variations and asymmetric subgenome divergence after allopolyploidization.</title>
        <authorList>
            <person name="Zhang X."/>
            <person name="Chen Y."/>
            <person name="Wang L."/>
            <person name="Yuan Y."/>
            <person name="Fang M."/>
            <person name="Shi L."/>
            <person name="Lu R."/>
            <person name="Comes H.P."/>
            <person name="Ma Y."/>
            <person name="Chen Y."/>
            <person name="Huang G."/>
            <person name="Zhou Y."/>
            <person name="Zheng Z."/>
            <person name="Qiu Y."/>
        </authorList>
    </citation>
    <scope>NUCLEOTIDE SEQUENCE [LARGE SCALE GENOMIC DNA]</scope>
    <source>
        <strain evidence="2">F231</strain>
    </source>
</reference>
<protein>
    <submittedName>
        <fullName evidence="2">Uncharacterized protein</fullName>
    </submittedName>
</protein>
<dbReference type="AlphaFoldDB" id="A0AAN7RC67"/>
<dbReference type="PANTHER" id="PTHR33168">
    <property type="entry name" value="STRESS INDUCED PROTEIN-RELATED"/>
    <property type="match status" value="1"/>
</dbReference>
<evidence type="ECO:0000256" key="1">
    <source>
        <dbReference type="SAM" id="MobiDB-lite"/>
    </source>
</evidence>
<evidence type="ECO:0000313" key="2">
    <source>
        <dbReference type="EMBL" id="KAK4793713.1"/>
    </source>
</evidence>
<feature type="compositionally biased region" description="Pro residues" evidence="1">
    <location>
        <begin position="143"/>
        <end position="154"/>
    </location>
</feature>
<feature type="region of interest" description="Disordered" evidence="1">
    <location>
        <begin position="134"/>
        <end position="167"/>
    </location>
</feature>
<dbReference type="EMBL" id="JAXQNO010000008">
    <property type="protein sequence ID" value="KAK4793713.1"/>
    <property type="molecule type" value="Genomic_DNA"/>
</dbReference>
<keyword evidence="3" id="KW-1185">Reference proteome</keyword>
<organism evidence="2 3">
    <name type="scientific">Trapa natans</name>
    <name type="common">Water chestnut</name>
    <dbReference type="NCBI Taxonomy" id="22666"/>
    <lineage>
        <taxon>Eukaryota</taxon>
        <taxon>Viridiplantae</taxon>
        <taxon>Streptophyta</taxon>
        <taxon>Embryophyta</taxon>
        <taxon>Tracheophyta</taxon>
        <taxon>Spermatophyta</taxon>
        <taxon>Magnoliopsida</taxon>
        <taxon>eudicotyledons</taxon>
        <taxon>Gunneridae</taxon>
        <taxon>Pentapetalae</taxon>
        <taxon>rosids</taxon>
        <taxon>malvids</taxon>
        <taxon>Myrtales</taxon>
        <taxon>Lythraceae</taxon>
        <taxon>Trapa</taxon>
    </lineage>
</organism>
<proteinExistence type="predicted"/>
<evidence type="ECO:0000313" key="3">
    <source>
        <dbReference type="Proteomes" id="UP001346149"/>
    </source>
</evidence>
<feature type="region of interest" description="Disordered" evidence="1">
    <location>
        <begin position="45"/>
        <end position="102"/>
    </location>
</feature>
<accession>A0AAN7RC67</accession>
<comment type="caution">
    <text evidence="2">The sequence shown here is derived from an EMBL/GenBank/DDBJ whole genome shotgun (WGS) entry which is preliminary data.</text>
</comment>
<name>A0AAN7RC67_TRANT</name>